<proteinExistence type="predicted"/>
<comment type="caution">
    <text evidence="1">The sequence shown here is derived from an EMBL/GenBank/DDBJ whole genome shotgun (WGS) entry which is preliminary data.</text>
</comment>
<dbReference type="PANTHER" id="PTHR43649">
    <property type="entry name" value="ARABINOSE-BINDING PROTEIN-RELATED"/>
    <property type="match status" value="1"/>
</dbReference>
<dbReference type="CDD" id="cd13582">
    <property type="entry name" value="PBP2_AlgQ_like_3"/>
    <property type="match status" value="1"/>
</dbReference>
<gene>
    <name evidence="1" type="ORF">DW264_05400</name>
</gene>
<dbReference type="Proteomes" id="UP000284051">
    <property type="component" value="Unassembled WGS sequence"/>
</dbReference>
<dbReference type="InterPro" id="IPR050490">
    <property type="entry name" value="Bact_solute-bd_prot1"/>
</dbReference>
<organism evidence="1 2">
    <name type="scientific">Roseburia intestinalis</name>
    <dbReference type="NCBI Taxonomy" id="166486"/>
    <lineage>
        <taxon>Bacteria</taxon>
        <taxon>Bacillati</taxon>
        <taxon>Bacillota</taxon>
        <taxon>Clostridia</taxon>
        <taxon>Lachnospirales</taxon>
        <taxon>Lachnospiraceae</taxon>
        <taxon>Roseburia</taxon>
    </lineage>
</organism>
<dbReference type="Gene3D" id="3.40.190.10">
    <property type="entry name" value="Periplasmic binding protein-like II"/>
    <property type="match status" value="2"/>
</dbReference>
<protein>
    <submittedName>
        <fullName evidence="1">Extracellular solute-binding protein</fullName>
    </submittedName>
</protein>
<dbReference type="EMBL" id="QRID01000004">
    <property type="protein sequence ID" value="RHG29632.1"/>
    <property type="molecule type" value="Genomic_DNA"/>
</dbReference>
<dbReference type="Pfam" id="PF01547">
    <property type="entry name" value="SBP_bac_1"/>
    <property type="match status" value="1"/>
</dbReference>
<accession>A0A414T637</accession>
<reference evidence="1 2" key="1">
    <citation type="submission" date="2018-08" db="EMBL/GenBank/DDBJ databases">
        <title>A genome reference for cultivated species of the human gut microbiota.</title>
        <authorList>
            <person name="Zou Y."/>
            <person name="Xue W."/>
            <person name="Luo G."/>
        </authorList>
    </citation>
    <scope>NUCLEOTIDE SEQUENCE [LARGE SCALE GENOMIC DNA]</scope>
    <source>
        <strain evidence="1 2">AM22-21LB</strain>
    </source>
</reference>
<sequence>MGRSFLYKGIGKTFVCKYFACNRTVCSRIVSGLITGSLLMGLYGCGATENTTVSDTQKQESSQEDLEPVTFTFYNADGMEDTWTDPVAQKITEKTGVTLKIDYPADASDNRIALMVATGEYPDLVFAKGDAPTLIQNDALIDMSDLIDEYGPNIKKLYGDEYENLRYSSDDPSIYQLCSDKVQEETLETSGTAQLQWAVLQENGYQIPYTLDEYTQMIRDYMVKYPTINEKPTIGISIACSDWHWYTMLSNPSGFIANGSPDNGQWIVDEDKEEVYYKHAADGQKEYYEWLNEIYNEGILDPEFATQTHEDYIMKIADGRVLGLLDKDWDYANAEVSLRSEGQDERTYAGLPVTIDESVKCPSLKQRSLAVGWGIGITKSCKDPVRAVKFLDWICSDEGQILLNWGIEGVNYYYDENGKRCITEEDLEVSKSDTNYSERTGVGFRVYPFPSYGNEAVDSTGNSYSKSSRNVVKESYDEMEKEALKAWNADMLIDIFPQKEEFEKENYSPLWSLTLPDELNQILSNLNDIAWKGLIDCIVCKPEDFDAKWDEMQQKLKTVGLKKADQEMTALLREEISRRE</sequence>
<dbReference type="PANTHER" id="PTHR43649:SF12">
    <property type="entry name" value="DIACETYLCHITOBIOSE BINDING PROTEIN DASA"/>
    <property type="match status" value="1"/>
</dbReference>
<dbReference type="SUPFAM" id="SSF53850">
    <property type="entry name" value="Periplasmic binding protein-like II"/>
    <property type="match status" value="1"/>
</dbReference>
<dbReference type="InterPro" id="IPR006059">
    <property type="entry name" value="SBP"/>
</dbReference>
<dbReference type="AlphaFoldDB" id="A0A414T637"/>
<name>A0A414T637_9FIRM</name>
<dbReference type="RefSeq" id="WP_118772147.1">
    <property type="nucleotide sequence ID" value="NZ_JAAILV010000005.1"/>
</dbReference>
<evidence type="ECO:0000313" key="1">
    <source>
        <dbReference type="EMBL" id="RHG29632.1"/>
    </source>
</evidence>
<evidence type="ECO:0000313" key="2">
    <source>
        <dbReference type="Proteomes" id="UP000284051"/>
    </source>
</evidence>